<keyword evidence="3" id="KW-1185">Reference proteome</keyword>
<dbReference type="GeneID" id="34462615"/>
<evidence type="ECO:0000256" key="1">
    <source>
        <dbReference type="SAM" id="MobiDB-lite"/>
    </source>
</evidence>
<accession>A0A1L9VM42</accession>
<dbReference type="AlphaFoldDB" id="A0A1L9VM42"/>
<proteinExistence type="predicted"/>
<feature type="compositionally biased region" description="Polar residues" evidence="1">
    <location>
        <begin position="62"/>
        <end position="81"/>
    </location>
</feature>
<evidence type="ECO:0000313" key="2">
    <source>
        <dbReference type="EMBL" id="OJJ84989.1"/>
    </source>
</evidence>
<name>A0A1L9VM42_ASPGL</name>
<feature type="non-terminal residue" evidence="2">
    <location>
        <position position="81"/>
    </location>
</feature>
<dbReference type="RefSeq" id="XP_022401687.1">
    <property type="nucleotide sequence ID" value="XM_022546354.1"/>
</dbReference>
<dbReference type="Proteomes" id="UP000184300">
    <property type="component" value="Unassembled WGS sequence"/>
</dbReference>
<evidence type="ECO:0000313" key="3">
    <source>
        <dbReference type="Proteomes" id="UP000184300"/>
    </source>
</evidence>
<protein>
    <submittedName>
        <fullName evidence="2">Uncharacterized protein</fullName>
    </submittedName>
</protein>
<gene>
    <name evidence="2" type="ORF">ASPGLDRAFT_45954</name>
</gene>
<dbReference type="EMBL" id="KV878895">
    <property type="protein sequence ID" value="OJJ84989.1"/>
    <property type="molecule type" value="Genomic_DNA"/>
</dbReference>
<reference evidence="3" key="1">
    <citation type="journal article" date="2017" name="Genome Biol.">
        <title>Comparative genomics reveals high biological diversity and specific adaptations in the industrially and medically important fungal genus Aspergillus.</title>
        <authorList>
            <person name="de Vries R.P."/>
            <person name="Riley R."/>
            <person name="Wiebenga A."/>
            <person name="Aguilar-Osorio G."/>
            <person name="Amillis S."/>
            <person name="Uchima C.A."/>
            <person name="Anderluh G."/>
            <person name="Asadollahi M."/>
            <person name="Askin M."/>
            <person name="Barry K."/>
            <person name="Battaglia E."/>
            <person name="Bayram O."/>
            <person name="Benocci T."/>
            <person name="Braus-Stromeyer S.A."/>
            <person name="Caldana C."/>
            <person name="Canovas D."/>
            <person name="Cerqueira G.C."/>
            <person name="Chen F."/>
            <person name="Chen W."/>
            <person name="Choi C."/>
            <person name="Clum A."/>
            <person name="Dos Santos R.A."/>
            <person name="Damasio A.R."/>
            <person name="Diallinas G."/>
            <person name="Emri T."/>
            <person name="Fekete E."/>
            <person name="Flipphi M."/>
            <person name="Freyberg S."/>
            <person name="Gallo A."/>
            <person name="Gournas C."/>
            <person name="Habgood R."/>
            <person name="Hainaut M."/>
            <person name="Harispe M.L."/>
            <person name="Henrissat B."/>
            <person name="Hilden K.S."/>
            <person name="Hope R."/>
            <person name="Hossain A."/>
            <person name="Karabika E."/>
            <person name="Karaffa L."/>
            <person name="Karanyi Z."/>
            <person name="Krasevec N."/>
            <person name="Kuo A."/>
            <person name="Kusch H."/>
            <person name="LaButti K."/>
            <person name="Lagendijk E.L."/>
            <person name="Lapidus A."/>
            <person name="Levasseur A."/>
            <person name="Lindquist E."/>
            <person name="Lipzen A."/>
            <person name="Logrieco A.F."/>
            <person name="MacCabe A."/>
            <person name="Maekelae M.R."/>
            <person name="Malavazi I."/>
            <person name="Melin P."/>
            <person name="Meyer V."/>
            <person name="Mielnichuk N."/>
            <person name="Miskei M."/>
            <person name="Molnar A.P."/>
            <person name="Mule G."/>
            <person name="Ngan C.Y."/>
            <person name="Orejas M."/>
            <person name="Orosz E."/>
            <person name="Ouedraogo J.P."/>
            <person name="Overkamp K.M."/>
            <person name="Park H.-S."/>
            <person name="Perrone G."/>
            <person name="Piumi F."/>
            <person name="Punt P.J."/>
            <person name="Ram A.F."/>
            <person name="Ramon A."/>
            <person name="Rauscher S."/>
            <person name="Record E."/>
            <person name="Riano-Pachon D.M."/>
            <person name="Robert V."/>
            <person name="Roehrig J."/>
            <person name="Ruller R."/>
            <person name="Salamov A."/>
            <person name="Salih N.S."/>
            <person name="Samson R.A."/>
            <person name="Sandor E."/>
            <person name="Sanguinetti M."/>
            <person name="Schuetze T."/>
            <person name="Sepcic K."/>
            <person name="Shelest E."/>
            <person name="Sherlock G."/>
            <person name="Sophianopoulou V."/>
            <person name="Squina F.M."/>
            <person name="Sun H."/>
            <person name="Susca A."/>
            <person name="Todd R.B."/>
            <person name="Tsang A."/>
            <person name="Unkles S.E."/>
            <person name="van de Wiele N."/>
            <person name="van Rossen-Uffink D."/>
            <person name="Oliveira J.V."/>
            <person name="Vesth T.C."/>
            <person name="Visser J."/>
            <person name="Yu J.-H."/>
            <person name="Zhou M."/>
            <person name="Andersen M.R."/>
            <person name="Archer D.B."/>
            <person name="Baker S.E."/>
            <person name="Benoit I."/>
            <person name="Brakhage A.A."/>
            <person name="Braus G.H."/>
            <person name="Fischer R."/>
            <person name="Frisvad J.C."/>
            <person name="Goldman G.H."/>
            <person name="Houbraken J."/>
            <person name="Oakley B."/>
            <person name="Pocsi I."/>
            <person name="Scazzocchio C."/>
            <person name="Seiboth B."/>
            <person name="vanKuyk P.A."/>
            <person name="Wortman J."/>
            <person name="Dyer P.S."/>
            <person name="Grigoriev I.V."/>
        </authorList>
    </citation>
    <scope>NUCLEOTIDE SEQUENCE [LARGE SCALE GENOMIC DNA]</scope>
    <source>
        <strain evidence="3">CBS 516.65</strain>
    </source>
</reference>
<dbReference type="VEuPathDB" id="FungiDB:ASPGLDRAFT_45954"/>
<organism evidence="2 3">
    <name type="scientific">Aspergillus glaucus CBS 516.65</name>
    <dbReference type="NCBI Taxonomy" id="1160497"/>
    <lineage>
        <taxon>Eukaryota</taxon>
        <taxon>Fungi</taxon>
        <taxon>Dikarya</taxon>
        <taxon>Ascomycota</taxon>
        <taxon>Pezizomycotina</taxon>
        <taxon>Eurotiomycetes</taxon>
        <taxon>Eurotiomycetidae</taxon>
        <taxon>Eurotiales</taxon>
        <taxon>Aspergillaceae</taxon>
        <taxon>Aspergillus</taxon>
        <taxon>Aspergillus subgen. Aspergillus</taxon>
    </lineage>
</organism>
<sequence length="81" mass="9267">MPQASLSPRIGESLIVDTGAPKLVVLRTYLQRHIRRESLMAGWWRRMLQGVSERGVHVPRTGGQSRQVQYKNRTISANDHM</sequence>
<feature type="region of interest" description="Disordered" evidence="1">
    <location>
        <begin position="55"/>
        <end position="81"/>
    </location>
</feature>